<dbReference type="SUPFAM" id="SSF55811">
    <property type="entry name" value="Nudix"/>
    <property type="match status" value="1"/>
</dbReference>
<name>A0A2H0N5P5_9BACT</name>
<evidence type="ECO:0000256" key="1">
    <source>
        <dbReference type="ARBA" id="ARBA00022801"/>
    </source>
</evidence>
<evidence type="ECO:0000259" key="2">
    <source>
        <dbReference type="PROSITE" id="PS51462"/>
    </source>
</evidence>
<dbReference type="AlphaFoldDB" id="A0A2H0N5P5"/>
<keyword evidence="1" id="KW-0378">Hydrolase</keyword>
<feature type="domain" description="Nudix hydrolase" evidence="2">
    <location>
        <begin position="24"/>
        <end position="168"/>
    </location>
</feature>
<evidence type="ECO:0000313" key="3">
    <source>
        <dbReference type="EMBL" id="PIR04230.1"/>
    </source>
</evidence>
<gene>
    <name evidence="3" type="ORF">COV59_03550</name>
</gene>
<dbReference type="PROSITE" id="PS00893">
    <property type="entry name" value="NUDIX_BOX"/>
    <property type="match status" value="1"/>
</dbReference>
<dbReference type="Gene3D" id="3.90.79.10">
    <property type="entry name" value="Nucleoside Triphosphate Pyrophosphohydrolase"/>
    <property type="match status" value="1"/>
</dbReference>
<dbReference type="CDD" id="cd03424">
    <property type="entry name" value="NUDIX_ADPRase_Nudt5_UGPPase_Nudt14"/>
    <property type="match status" value="1"/>
</dbReference>
<evidence type="ECO:0000313" key="4">
    <source>
        <dbReference type="Proteomes" id="UP000229600"/>
    </source>
</evidence>
<protein>
    <recommendedName>
        <fullName evidence="2">Nudix hydrolase domain-containing protein</fullName>
    </recommendedName>
</protein>
<proteinExistence type="predicted"/>
<organism evidence="3 4">
    <name type="scientific">Candidatus Magasanikbacteria bacterium CG11_big_fil_rev_8_21_14_0_20_39_34</name>
    <dbReference type="NCBI Taxonomy" id="1974653"/>
    <lineage>
        <taxon>Bacteria</taxon>
        <taxon>Candidatus Magasanikiibacteriota</taxon>
    </lineage>
</organism>
<dbReference type="InterPro" id="IPR020084">
    <property type="entry name" value="NUDIX_hydrolase_CS"/>
</dbReference>
<sequence>MNPFEKLSEETIHENPWWTYKHDTYVLPDGIGIGNYYYGDTPGSVMIIPRMDSGEYVLVNEYKYLVNGERLTFPVGGMKLGEEPLDAAARELQEETGMTCDNLTPLGSFEPNNGIIREKCFLFLAHGLHEGAVHFDETEKLTTVKMSKQKVEESIKNGELLDGFALAAWVIYSQKTKD</sequence>
<dbReference type="EMBL" id="PCWN01000007">
    <property type="protein sequence ID" value="PIR04230.1"/>
    <property type="molecule type" value="Genomic_DNA"/>
</dbReference>
<comment type="caution">
    <text evidence="3">The sequence shown here is derived from an EMBL/GenBank/DDBJ whole genome shotgun (WGS) entry which is preliminary data.</text>
</comment>
<dbReference type="InterPro" id="IPR015797">
    <property type="entry name" value="NUDIX_hydrolase-like_dom_sf"/>
</dbReference>
<dbReference type="PROSITE" id="PS51462">
    <property type="entry name" value="NUDIX"/>
    <property type="match status" value="1"/>
</dbReference>
<accession>A0A2H0N5P5</accession>
<dbReference type="InterPro" id="IPR000086">
    <property type="entry name" value="NUDIX_hydrolase_dom"/>
</dbReference>
<dbReference type="Pfam" id="PF00293">
    <property type="entry name" value="NUDIX"/>
    <property type="match status" value="1"/>
</dbReference>
<dbReference type="Proteomes" id="UP000229600">
    <property type="component" value="Unassembled WGS sequence"/>
</dbReference>
<reference evidence="3 4" key="1">
    <citation type="submission" date="2017-09" db="EMBL/GenBank/DDBJ databases">
        <title>Depth-based differentiation of microbial function through sediment-hosted aquifers and enrichment of novel symbionts in the deep terrestrial subsurface.</title>
        <authorList>
            <person name="Probst A.J."/>
            <person name="Ladd B."/>
            <person name="Jarett J.K."/>
            <person name="Geller-Mcgrath D.E."/>
            <person name="Sieber C.M."/>
            <person name="Emerson J.B."/>
            <person name="Anantharaman K."/>
            <person name="Thomas B.C."/>
            <person name="Malmstrom R."/>
            <person name="Stieglmeier M."/>
            <person name="Klingl A."/>
            <person name="Woyke T."/>
            <person name="Ryan C.M."/>
            <person name="Banfield J.F."/>
        </authorList>
    </citation>
    <scope>NUCLEOTIDE SEQUENCE [LARGE SCALE GENOMIC DNA]</scope>
    <source>
        <strain evidence="3">CG11_big_fil_rev_8_21_14_0_20_39_34</strain>
    </source>
</reference>
<dbReference type="GO" id="GO:0016787">
    <property type="term" value="F:hydrolase activity"/>
    <property type="evidence" value="ECO:0007669"/>
    <property type="project" value="UniProtKB-KW"/>
</dbReference>